<dbReference type="SUPFAM" id="SSF46689">
    <property type="entry name" value="Homeodomain-like"/>
    <property type="match status" value="2"/>
</dbReference>
<evidence type="ECO:0000313" key="6">
    <source>
        <dbReference type="Proteomes" id="UP000000420"/>
    </source>
</evidence>
<dbReference type="GO" id="GO:0043565">
    <property type="term" value="F:sequence-specific DNA binding"/>
    <property type="evidence" value="ECO:0007669"/>
    <property type="project" value="InterPro"/>
</dbReference>
<evidence type="ECO:0000256" key="2">
    <source>
        <dbReference type="ARBA" id="ARBA00023125"/>
    </source>
</evidence>
<dbReference type="Proteomes" id="UP000000420">
    <property type="component" value="Chromosome"/>
</dbReference>
<gene>
    <name evidence="5" type="ordered locus">XC_3410</name>
</gene>
<organism evidence="5 6">
    <name type="scientific">Xanthomonas campestris pv. campestris (strain 8004)</name>
    <dbReference type="NCBI Taxonomy" id="314565"/>
    <lineage>
        <taxon>Bacteria</taxon>
        <taxon>Pseudomonadati</taxon>
        <taxon>Pseudomonadota</taxon>
        <taxon>Gammaproteobacteria</taxon>
        <taxon>Lysobacterales</taxon>
        <taxon>Lysobacteraceae</taxon>
        <taxon>Xanthomonas</taxon>
    </lineage>
</organism>
<evidence type="ECO:0000259" key="4">
    <source>
        <dbReference type="PROSITE" id="PS01124"/>
    </source>
</evidence>
<dbReference type="DNASU" id="1001421"/>
<keyword evidence="1" id="KW-0805">Transcription regulation</keyword>
<dbReference type="AlphaFoldDB" id="A0A0H2XC57"/>
<evidence type="ECO:0000313" key="5">
    <source>
        <dbReference type="EMBL" id="AAY50454.1"/>
    </source>
</evidence>
<dbReference type="Gene3D" id="1.10.10.60">
    <property type="entry name" value="Homeodomain-like"/>
    <property type="match status" value="1"/>
</dbReference>
<dbReference type="HOGENOM" id="CLU_000445_88_15_6"/>
<dbReference type="PANTHER" id="PTHR46796:SF2">
    <property type="entry name" value="TRANSCRIPTIONAL REGULATORY PROTEIN"/>
    <property type="match status" value="1"/>
</dbReference>
<evidence type="ECO:0000256" key="1">
    <source>
        <dbReference type="ARBA" id="ARBA00023015"/>
    </source>
</evidence>
<dbReference type="Pfam" id="PF12833">
    <property type="entry name" value="HTH_18"/>
    <property type="match status" value="1"/>
</dbReference>
<keyword evidence="3" id="KW-0804">Transcription</keyword>
<protein>
    <submittedName>
        <fullName evidence="5">Transcriptional regulator</fullName>
    </submittedName>
</protein>
<sequence length="247" mass="27716">MTDGALHLRQYGRDGYRHRHAHVQVVLPVRGTLEIEVGGRGGRVDHRQAVVIAPHTDHDQAAHDDNRFLILECSDADVGAHRVEQLQQRPFVATTPRLLAIANFIDQHCRTRDAVPALLRGHCLPPLLHALRADPAPLQRLQQLCDTITATHAEPWPVQRMAAYLGMGAGRVHALFRDTFDQTPQQWLGALRLQRVCLQLAHTDVPIAQLALVHGWSDQTALTRAMRRILGMTPAAYRRRQQHAGTR</sequence>
<evidence type="ECO:0000256" key="3">
    <source>
        <dbReference type="ARBA" id="ARBA00023163"/>
    </source>
</evidence>
<dbReference type="InterPro" id="IPR014710">
    <property type="entry name" value="RmlC-like_jellyroll"/>
</dbReference>
<proteinExistence type="predicted"/>
<dbReference type="EMBL" id="CP000050">
    <property type="protein sequence ID" value="AAY50454.1"/>
    <property type="molecule type" value="Genomic_DNA"/>
</dbReference>
<dbReference type="SUPFAM" id="SSF51182">
    <property type="entry name" value="RmlC-like cupins"/>
    <property type="match status" value="1"/>
</dbReference>
<dbReference type="InterPro" id="IPR009057">
    <property type="entry name" value="Homeodomain-like_sf"/>
</dbReference>
<dbReference type="PANTHER" id="PTHR46796">
    <property type="entry name" value="HTH-TYPE TRANSCRIPTIONAL ACTIVATOR RHAS-RELATED"/>
    <property type="match status" value="1"/>
</dbReference>
<name>A0A0H2XC57_XANC8</name>
<dbReference type="PROSITE" id="PS01124">
    <property type="entry name" value="HTH_ARAC_FAMILY_2"/>
    <property type="match status" value="1"/>
</dbReference>
<feature type="domain" description="HTH araC/xylS-type" evidence="4">
    <location>
        <begin position="142"/>
        <end position="240"/>
    </location>
</feature>
<dbReference type="InterPro" id="IPR018060">
    <property type="entry name" value="HTH_AraC"/>
</dbReference>
<dbReference type="Gene3D" id="2.60.120.10">
    <property type="entry name" value="Jelly Rolls"/>
    <property type="match status" value="1"/>
</dbReference>
<dbReference type="RefSeq" id="WP_011036056.1">
    <property type="nucleotide sequence ID" value="NC_007086.1"/>
</dbReference>
<keyword evidence="2" id="KW-0238">DNA-binding</keyword>
<dbReference type="InterPro" id="IPR011051">
    <property type="entry name" value="RmlC_Cupin_sf"/>
</dbReference>
<accession>A0A0H2XC57</accession>
<dbReference type="InterPro" id="IPR050204">
    <property type="entry name" value="AraC_XylS_family_regulators"/>
</dbReference>
<dbReference type="KEGG" id="xcb:XC_3410"/>
<dbReference type="SMART" id="SM00342">
    <property type="entry name" value="HTH_ARAC"/>
    <property type="match status" value="1"/>
</dbReference>
<reference evidence="5 6" key="1">
    <citation type="journal article" date="2005" name="Genome Res.">
        <title>Comparative and functional genomic analyses of the pathogenicity of phytopathogen Xanthomonas campestris pv. campestris.</title>
        <authorList>
            <person name="Qian W."/>
            <person name="Jia Y."/>
            <person name="Ren S.X."/>
            <person name="He Y.Q."/>
            <person name="Feng J.X."/>
            <person name="Lu L.F."/>
            <person name="Sun Q."/>
            <person name="Ying G."/>
            <person name="Tang D.J."/>
            <person name="Tang H."/>
            <person name="Wu W."/>
            <person name="Hao P."/>
            <person name="Wang L."/>
            <person name="Jiang B.L."/>
            <person name="Zeng S."/>
            <person name="Gu W.Y."/>
            <person name="Lu G."/>
            <person name="Rong L."/>
            <person name="Tian Y."/>
            <person name="Yao Z."/>
            <person name="Fu G."/>
            <person name="Chen B."/>
            <person name="Fang R."/>
            <person name="Qiang B."/>
            <person name="Chen Z."/>
            <person name="Zhao G.P."/>
            <person name="Tang J.L."/>
            <person name="He C."/>
        </authorList>
    </citation>
    <scope>NUCLEOTIDE SEQUENCE [LARGE SCALE GENOMIC DNA]</scope>
    <source>
        <strain evidence="5 6">8004</strain>
    </source>
</reference>
<dbReference type="GO" id="GO:0003700">
    <property type="term" value="F:DNA-binding transcription factor activity"/>
    <property type="evidence" value="ECO:0007669"/>
    <property type="project" value="InterPro"/>
</dbReference>